<evidence type="ECO:0000313" key="3">
    <source>
        <dbReference type="Proteomes" id="UP000197138"/>
    </source>
</evidence>
<evidence type="ECO:0000256" key="1">
    <source>
        <dbReference type="SAM" id="MobiDB-lite"/>
    </source>
</evidence>
<proteinExistence type="predicted"/>
<dbReference type="EMBL" id="MTKT01000833">
    <property type="protein sequence ID" value="OWM87137.1"/>
    <property type="molecule type" value="Genomic_DNA"/>
</dbReference>
<gene>
    <name evidence="2" type="ORF">CDL15_Pgr024027</name>
</gene>
<feature type="region of interest" description="Disordered" evidence="1">
    <location>
        <begin position="1"/>
        <end position="108"/>
    </location>
</feature>
<name>A0A218XQ79_PUNGR</name>
<accession>A0A218XQ79</accession>
<organism evidence="2 3">
    <name type="scientific">Punica granatum</name>
    <name type="common">Pomegranate</name>
    <dbReference type="NCBI Taxonomy" id="22663"/>
    <lineage>
        <taxon>Eukaryota</taxon>
        <taxon>Viridiplantae</taxon>
        <taxon>Streptophyta</taxon>
        <taxon>Embryophyta</taxon>
        <taxon>Tracheophyta</taxon>
        <taxon>Spermatophyta</taxon>
        <taxon>Magnoliopsida</taxon>
        <taxon>eudicotyledons</taxon>
        <taxon>Gunneridae</taxon>
        <taxon>Pentapetalae</taxon>
        <taxon>rosids</taxon>
        <taxon>malvids</taxon>
        <taxon>Myrtales</taxon>
        <taxon>Lythraceae</taxon>
        <taxon>Punica</taxon>
    </lineage>
</organism>
<comment type="caution">
    <text evidence="2">The sequence shown here is derived from an EMBL/GenBank/DDBJ whole genome shotgun (WGS) entry which is preliminary data.</text>
</comment>
<evidence type="ECO:0000313" key="2">
    <source>
        <dbReference type="EMBL" id="OWM87137.1"/>
    </source>
</evidence>
<dbReference type="AlphaFoldDB" id="A0A218XQ79"/>
<sequence>MGLQAPRDHQGHGTSFRRPFETLRGSPRDVSVVANDLRGTITENRDHCDSRTPQDVQGTLRKPQSKVPRSSRANGLRPGTRSQRSPRGRRVTETNVKTHKEQSGTGGH</sequence>
<reference evidence="3" key="1">
    <citation type="journal article" date="2017" name="Plant J.">
        <title>The pomegranate (Punica granatum L.) genome and the genomics of punicalagin biosynthesis.</title>
        <authorList>
            <person name="Qin G."/>
            <person name="Xu C."/>
            <person name="Ming R."/>
            <person name="Tang H."/>
            <person name="Guyot R."/>
            <person name="Kramer E.M."/>
            <person name="Hu Y."/>
            <person name="Yi X."/>
            <person name="Qi Y."/>
            <person name="Xu X."/>
            <person name="Gao Z."/>
            <person name="Pan H."/>
            <person name="Jian J."/>
            <person name="Tian Y."/>
            <person name="Yue Z."/>
            <person name="Xu Y."/>
        </authorList>
    </citation>
    <scope>NUCLEOTIDE SEQUENCE [LARGE SCALE GENOMIC DNA]</scope>
    <source>
        <strain evidence="3">cv. Dabenzi</strain>
    </source>
</reference>
<dbReference type="Proteomes" id="UP000197138">
    <property type="component" value="Unassembled WGS sequence"/>
</dbReference>
<feature type="compositionally biased region" description="Basic and acidic residues" evidence="1">
    <location>
        <begin position="43"/>
        <end position="52"/>
    </location>
</feature>
<protein>
    <submittedName>
        <fullName evidence="2">Uncharacterized protein</fullName>
    </submittedName>
</protein>
<feature type="compositionally biased region" description="Basic and acidic residues" evidence="1">
    <location>
        <begin position="1"/>
        <end position="11"/>
    </location>
</feature>
<feature type="compositionally biased region" description="Basic and acidic residues" evidence="1">
    <location>
        <begin position="90"/>
        <end position="102"/>
    </location>
</feature>